<evidence type="ECO:0000259" key="8">
    <source>
        <dbReference type="PROSITE" id="PS51449"/>
    </source>
</evidence>
<accession>A0A1F6NM58</accession>
<dbReference type="SFLD" id="SFLDS00029">
    <property type="entry name" value="Radical_SAM"/>
    <property type="match status" value="1"/>
</dbReference>
<keyword evidence="6" id="KW-0408">Iron</keyword>
<dbReference type="EMBL" id="MFQR01000003">
    <property type="protein sequence ID" value="OGH84724.1"/>
    <property type="molecule type" value="Genomic_DNA"/>
</dbReference>
<sequence>MNKNDSERIAGLLSAMGKEPVEKSQDADIIIVNTCSVRQTAEERIFGLFENWKKYRIAKPHLITVITGCMAGRDRDGKIRARMSEVDLFFGIDELPKLPEWIAEKWGEENIAGRMEDYLLIAPLRANKFQNFVTIQTGCENFCTYCVVPYARGRERNRPVVEILREIEMAVAGGSKEITLLGQVVNHYIAPDPGCFSVANPFVIPTEPHGRVEGSLGVLNLRDSSTTLGMTACDHFAALLWEINEIPGEFRIHYTAPDPQYFNEHQIDSLSLPKQVNFLHLPVQSVDNDVLKKMNRKYTREYYIDLIKKIRFARPEIALGTDIIVGFCGETDEQFQNTFDLFKQCDFDISYHAMYSERSGTAAAKAFKDDVPPAIKKERWNILQKYMEERVLAKNQKYLGTTVRVLVDKCANGICAGNSDEMKLVQFAGTPEMVGTFQKIKITQPMAWVMRGVLSGSL</sequence>
<keyword evidence="7" id="KW-0411">Iron-sulfur</keyword>
<dbReference type="InterPro" id="IPR007197">
    <property type="entry name" value="rSAM"/>
</dbReference>
<dbReference type="GO" id="GO:0035597">
    <property type="term" value="F:tRNA-2-methylthio-N(6)-dimethylallyladenosine(37) synthase activity"/>
    <property type="evidence" value="ECO:0007669"/>
    <property type="project" value="TreeGrafter"/>
</dbReference>
<dbReference type="Gene3D" id="3.80.30.20">
    <property type="entry name" value="tm_1862 like domain"/>
    <property type="match status" value="1"/>
</dbReference>
<evidence type="ECO:0000256" key="2">
    <source>
        <dbReference type="ARBA" id="ARBA00022485"/>
    </source>
</evidence>
<dbReference type="SUPFAM" id="SSF102114">
    <property type="entry name" value="Radical SAM enzymes"/>
    <property type="match status" value="1"/>
</dbReference>
<dbReference type="InterPro" id="IPR038135">
    <property type="entry name" value="Methylthiotransferase_N_sf"/>
</dbReference>
<dbReference type="GO" id="GO:0046872">
    <property type="term" value="F:metal ion binding"/>
    <property type="evidence" value="ECO:0007669"/>
    <property type="project" value="UniProtKB-KW"/>
</dbReference>
<dbReference type="Pfam" id="PF04055">
    <property type="entry name" value="Radical_SAM"/>
    <property type="match status" value="1"/>
</dbReference>
<reference evidence="10 11" key="1">
    <citation type="journal article" date="2016" name="Nat. Commun.">
        <title>Thousands of microbial genomes shed light on interconnected biogeochemical processes in an aquifer system.</title>
        <authorList>
            <person name="Anantharaman K."/>
            <person name="Brown C.T."/>
            <person name="Hug L.A."/>
            <person name="Sharon I."/>
            <person name="Castelle C.J."/>
            <person name="Probst A.J."/>
            <person name="Thomas B.C."/>
            <person name="Singh A."/>
            <person name="Wilkins M.J."/>
            <person name="Karaoz U."/>
            <person name="Brodie E.L."/>
            <person name="Williams K.H."/>
            <person name="Hubbard S.S."/>
            <person name="Banfield J.F."/>
        </authorList>
    </citation>
    <scope>NUCLEOTIDE SEQUENCE [LARGE SCALE GENOMIC DNA]</scope>
</reference>
<dbReference type="InterPro" id="IPR020612">
    <property type="entry name" value="Methylthiotransferase_CS"/>
</dbReference>
<evidence type="ECO:0000313" key="10">
    <source>
        <dbReference type="EMBL" id="OGH84724.1"/>
    </source>
</evidence>
<comment type="caution">
    <text evidence="10">The sequence shown here is derived from an EMBL/GenBank/DDBJ whole genome shotgun (WGS) entry which is preliminary data.</text>
</comment>
<dbReference type="GO" id="GO:0005829">
    <property type="term" value="C:cytosol"/>
    <property type="evidence" value="ECO:0007669"/>
    <property type="project" value="TreeGrafter"/>
</dbReference>
<comment type="cofactor">
    <cofactor evidence="1">
        <name>[4Fe-4S] cluster</name>
        <dbReference type="ChEBI" id="CHEBI:49883"/>
    </cofactor>
</comment>
<keyword evidence="3" id="KW-0808">Transferase</keyword>
<dbReference type="InterPro" id="IPR058240">
    <property type="entry name" value="rSAM_sf"/>
</dbReference>
<dbReference type="PROSITE" id="PS51918">
    <property type="entry name" value="RADICAL_SAM"/>
    <property type="match status" value="1"/>
</dbReference>
<proteinExistence type="predicted"/>
<evidence type="ECO:0000256" key="3">
    <source>
        <dbReference type="ARBA" id="ARBA00022679"/>
    </source>
</evidence>
<dbReference type="GO" id="GO:0051539">
    <property type="term" value="F:4 iron, 4 sulfur cluster binding"/>
    <property type="evidence" value="ECO:0007669"/>
    <property type="project" value="UniProtKB-KW"/>
</dbReference>
<evidence type="ECO:0000313" key="11">
    <source>
        <dbReference type="Proteomes" id="UP000177803"/>
    </source>
</evidence>
<dbReference type="Pfam" id="PF00919">
    <property type="entry name" value="UPF0004"/>
    <property type="match status" value="1"/>
</dbReference>
<evidence type="ECO:0000256" key="7">
    <source>
        <dbReference type="ARBA" id="ARBA00023014"/>
    </source>
</evidence>
<dbReference type="InterPro" id="IPR006638">
    <property type="entry name" value="Elp3/MiaA/NifB-like_rSAM"/>
</dbReference>
<evidence type="ECO:0000256" key="5">
    <source>
        <dbReference type="ARBA" id="ARBA00022723"/>
    </source>
</evidence>
<dbReference type="Proteomes" id="UP000177803">
    <property type="component" value="Unassembled WGS sequence"/>
</dbReference>
<dbReference type="PROSITE" id="PS51449">
    <property type="entry name" value="MTTASE_N"/>
    <property type="match status" value="1"/>
</dbReference>
<keyword evidence="5" id="KW-0479">Metal-binding</keyword>
<evidence type="ECO:0000256" key="6">
    <source>
        <dbReference type="ARBA" id="ARBA00023004"/>
    </source>
</evidence>
<evidence type="ECO:0000256" key="1">
    <source>
        <dbReference type="ARBA" id="ARBA00001966"/>
    </source>
</evidence>
<dbReference type="InterPro" id="IPR023404">
    <property type="entry name" value="rSAM_horseshoe"/>
</dbReference>
<protein>
    <submittedName>
        <fullName evidence="10">Uncharacterized protein</fullName>
    </submittedName>
</protein>
<gene>
    <name evidence="10" type="ORF">A2261_00335</name>
</gene>
<dbReference type="InterPro" id="IPR013848">
    <property type="entry name" value="Methylthiotransferase_N"/>
</dbReference>
<keyword evidence="4" id="KW-0949">S-adenosyl-L-methionine</keyword>
<dbReference type="AlphaFoldDB" id="A0A1F6NM58"/>
<dbReference type="PANTHER" id="PTHR43020">
    <property type="entry name" value="CDK5 REGULATORY SUBUNIT-ASSOCIATED PROTEIN 1"/>
    <property type="match status" value="1"/>
</dbReference>
<evidence type="ECO:0000256" key="4">
    <source>
        <dbReference type="ARBA" id="ARBA00022691"/>
    </source>
</evidence>
<dbReference type="SFLD" id="SFLDG01082">
    <property type="entry name" value="B12-binding_domain_containing"/>
    <property type="match status" value="1"/>
</dbReference>
<dbReference type="SFLD" id="SFLDG01061">
    <property type="entry name" value="methylthiotransferase"/>
    <property type="match status" value="1"/>
</dbReference>
<dbReference type="SMART" id="SM00729">
    <property type="entry name" value="Elp3"/>
    <property type="match status" value="1"/>
</dbReference>
<organism evidence="10 11">
    <name type="scientific">Candidatus Magasanikbacteria bacterium RIFOXYA2_FULL_44_8</name>
    <dbReference type="NCBI Taxonomy" id="1798696"/>
    <lineage>
        <taxon>Bacteria</taxon>
        <taxon>Candidatus Magasanikiibacteriota</taxon>
    </lineage>
</organism>
<keyword evidence="2" id="KW-0004">4Fe-4S</keyword>
<feature type="domain" description="Radical SAM core" evidence="9">
    <location>
        <begin position="125"/>
        <end position="393"/>
    </location>
</feature>
<name>A0A1F6NM58_9BACT</name>
<dbReference type="PANTHER" id="PTHR43020:SF2">
    <property type="entry name" value="MITOCHONDRIAL TRNA METHYLTHIOTRANSFERASE CDK5RAP1"/>
    <property type="match status" value="1"/>
</dbReference>
<dbReference type="PROSITE" id="PS01278">
    <property type="entry name" value="MTTASE_RADICAL"/>
    <property type="match status" value="1"/>
</dbReference>
<evidence type="ECO:0000259" key="9">
    <source>
        <dbReference type="PROSITE" id="PS51918"/>
    </source>
</evidence>
<dbReference type="InterPro" id="IPR005839">
    <property type="entry name" value="Methylthiotransferase"/>
</dbReference>
<dbReference type="Gene3D" id="3.40.50.12160">
    <property type="entry name" value="Methylthiotransferase, N-terminal domain"/>
    <property type="match status" value="1"/>
</dbReference>
<feature type="domain" description="MTTase N-terminal" evidence="8">
    <location>
        <begin position="1"/>
        <end position="107"/>
    </location>
</feature>